<dbReference type="AlphaFoldDB" id="F2RS69"/>
<keyword evidence="3" id="KW-1185">Reference proteome</keyword>
<evidence type="ECO:0000313" key="3">
    <source>
        <dbReference type="Proteomes" id="UP000009172"/>
    </source>
</evidence>
<proteinExistence type="predicted"/>
<dbReference type="Proteomes" id="UP000009172">
    <property type="component" value="Unassembled WGS sequence"/>
</dbReference>
<protein>
    <submittedName>
        <fullName evidence="2">Uncharacterized protein</fullName>
    </submittedName>
</protein>
<name>F2RS69_TRIT1</name>
<feature type="region of interest" description="Disordered" evidence="1">
    <location>
        <begin position="1"/>
        <end position="47"/>
    </location>
</feature>
<feature type="region of interest" description="Disordered" evidence="1">
    <location>
        <begin position="72"/>
        <end position="95"/>
    </location>
</feature>
<accession>F2RS69</accession>
<reference evidence="3" key="1">
    <citation type="journal article" date="2012" name="MBio">
        <title>Comparative genome analysis of Trichophyton rubrum and related dermatophytes reveals candidate genes involved in infection.</title>
        <authorList>
            <person name="Martinez D.A."/>
            <person name="Oliver B.G."/>
            <person name="Graeser Y."/>
            <person name="Goldberg J.M."/>
            <person name="Li W."/>
            <person name="Martinez-Rossi N.M."/>
            <person name="Monod M."/>
            <person name="Shelest E."/>
            <person name="Barton R.C."/>
            <person name="Birch E."/>
            <person name="Brakhage A.A."/>
            <person name="Chen Z."/>
            <person name="Gurr S.J."/>
            <person name="Heiman D."/>
            <person name="Heitman J."/>
            <person name="Kosti I."/>
            <person name="Rossi A."/>
            <person name="Saif S."/>
            <person name="Samalova M."/>
            <person name="Saunders C.W."/>
            <person name="Shea T."/>
            <person name="Summerbell R.C."/>
            <person name="Xu J."/>
            <person name="Young S."/>
            <person name="Zeng Q."/>
            <person name="Birren B.W."/>
            <person name="Cuomo C.A."/>
            <person name="White T.C."/>
        </authorList>
    </citation>
    <scope>NUCLEOTIDE SEQUENCE [LARGE SCALE GENOMIC DNA]</scope>
    <source>
        <strain evidence="3">CBS 112818</strain>
    </source>
</reference>
<evidence type="ECO:0000313" key="2">
    <source>
        <dbReference type="EMBL" id="EGD94168.1"/>
    </source>
</evidence>
<organism evidence="2 3">
    <name type="scientific">Trichophyton tonsurans (strain CBS 112818)</name>
    <name type="common">Scalp ringworm fungus</name>
    <dbReference type="NCBI Taxonomy" id="647933"/>
    <lineage>
        <taxon>Eukaryota</taxon>
        <taxon>Fungi</taxon>
        <taxon>Dikarya</taxon>
        <taxon>Ascomycota</taxon>
        <taxon>Pezizomycotina</taxon>
        <taxon>Eurotiomycetes</taxon>
        <taxon>Eurotiomycetidae</taxon>
        <taxon>Onygenales</taxon>
        <taxon>Arthrodermataceae</taxon>
        <taxon>Trichophyton</taxon>
    </lineage>
</organism>
<sequence length="109" mass="11200">MAGVGPGLSPFAIQPIKEEGKSTIDDNEQAPPSRHSPAANGPSTLSDINVPATLQLEFLRLSSDLRSVETTWGEAGADGQNGQSGVPVGGDAGRLAPTAWIAGGKMEYK</sequence>
<dbReference type="HOGENOM" id="CLU_2185852_0_0_1"/>
<dbReference type="EMBL" id="GG698482">
    <property type="protein sequence ID" value="EGD94168.1"/>
    <property type="molecule type" value="Genomic_DNA"/>
</dbReference>
<gene>
    <name evidence="2" type="ORF">TESG_01693</name>
</gene>
<evidence type="ECO:0000256" key="1">
    <source>
        <dbReference type="SAM" id="MobiDB-lite"/>
    </source>
</evidence>